<proteinExistence type="predicted"/>
<dbReference type="AlphaFoldDB" id="A0A5D2E258"/>
<sequence>MVSFKNTKGKKNEKRRNKQQPWWFSVCQICFAFNQWCRLSVCLIGSYFPIFECLYFGEGETWEWRHGGRERG</sequence>
<reference evidence="1 2" key="1">
    <citation type="submission" date="2019-06" db="EMBL/GenBank/DDBJ databases">
        <title>WGS assembly of Gossypium darwinii.</title>
        <authorList>
            <person name="Chen Z.J."/>
            <person name="Sreedasyam A."/>
            <person name="Ando A."/>
            <person name="Song Q."/>
            <person name="De L."/>
            <person name="Hulse-Kemp A."/>
            <person name="Ding M."/>
            <person name="Ye W."/>
            <person name="Kirkbride R."/>
            <person name="Jenkins J."/>
            <person name="Plott C."/>
            <person name="Lovell J."/>
            <person name="Lin Y.-M."/>
            <person name="Vaughn R."/>
            <person name="Liu B."/>
            <person name="Li W."/>
            <person name="Simpson S."/>
            <person name="Scheffler B."/>
            <person name="Saski C."/>
            <person name="Grover C."/>
            <person name="Hu G."/>
            <person name="Conover J."/>
            <person name="Carlson J."/>
            <person name="Shu S."/>
            <person name="Boston L."/>
            <person name="Williams M."/>
            <person name="Peterson D."/>
            <person name="Mcgee K."/>
            <person name="Jones D."/>
            <person name="Wendel J."/>
            <person name="Stelly D."/>
            <person name="Grimwood J."/>
            <person name="Schmutz J."/>
        </authorList>
    </citation>
    <scope>NUCLEOTIDE SEQUENCE [LARGE SCALE GENOMIC DNA]</scope>
    <source>
        <strain evidence="1">1808015.09</strain>
    </source>
</reference>
<gene>
    <name evidence="1" type="ORF">ES288_A13G220800v1</name>
</gene>
<evidence type="ECO:0000313" key="2">
    <source>
        <dbReference type="Proteomes" id="UP000323506"/>
    </source>
</evidence>
<dbReference type="Proteomes" id="UP000323506">
    <property type="component" value="Chromosome A13"/>
</dbReference>
<dbReference type="EMBL" id="CM017700">
    <property type="protein sequence ID" value="TYG87504.1"/>
    <property type="molecule type" value="Genomic_DNA"/>
</dbReference>
<name>A0A5D2E258_GOSDA</name>
<accession>A0A5D2E258</accession>
<organism evidence="1 2">
    <name type="scientific">Gossypium darwinii</name>
    <name type="common">Darwin's cotton</name>
    <name type="synonym">Gossypium barbadense var. darwinii</name>
    <dbReference type="NCBI Taxonomy" id="34276"/>
    <lineage>
        <taxon>Eukaryota</taxon>
        <taxon>Viridiplantae</taxon>
        <taxon>Streptophyta</taxon>
        <taxon>Embryophyta</taxon>
        <taxon>Tracheophyta</taxon>
        <taxon>Spermatophyta</taxon>
        <taxon>Magnoliopsida</taxon>
        <taxon>eudicotyledons</taxon>
        <taxon>Gunneridae</taxon>
        <taxon>Pentapetalae</taxon>
        <taxon>rosids</taxon>
        <taxon>malvids</taxon>
        <taxon>Malvales</taxon>
        <taxon>Malvaceae</taxon>
        <taxon>Malvoideae</taxon>
        <taxon>Gossypium</taxon>
    </lineage>
</organism>
<keyword evidence="2" id="KW-1185">Reference proteome</keyword>
<protein>
    <submittedName>
        <fullName evidence="1">Uncharacterized protein</fullName>
    </submittedName>
</protein>
<evidence type="ECO:0000313" key="1">
    <source>
        <dbReference type="EMBL" id="TYG87504.1"/>
    </source>
</evidence>